<sequence length="518" mass="57453">MVKFLDRTKYSLKSMKTNDRDMEEYHIATGPSGSSLVTDRPGPNPYTTVREYPFRGHCIDSVNHDIPHGFRPIIITHPRGKIVELPYDTIGSDETLTQYIGRQDNFVKANLKRDSSNKTLKAPSFAVNAAKYGAIPIALAPSCTQSLFLFEACMLITVSTKYALAVALILLDSDQEEIFDVNSTFASSNRHRSILMVSVLGSLTRPQCLVVDLGGFTNNEQVVFEIPSSMPQRRVVVTAFRGLREIASNGTRDARNVAHYDGMAVEENESLCYPKDEKEVYFTDTESVEKLLFQVTVVNSKGDLVCGGHINHGFQAEPSVRTKRLSIQNGSDSQDAEDSQSDVLSDGKWAVPKTTAFTNAKALMKALATYTVSCTRNVQMAHVCPFWVTSSQVYEKEPPRLWCHAPVGGRLLLGGVAPVDSSLDLNSRYTTEAERWGYSLDSEESRSVGLLTGLNWTASNGLANLIWFSRRRTEKHLLPLSGSMSTLQDDFEGEDVETGLFHAREVPRSPSRRNAMES</sequence>
<protein>
    <submittedName>
        <fullName evidence="2">Uncharacterized protein</fullName>
    </submittedName>
</protein>
<dbReference type="Proteomes" id="UP000693738">
    <property type="component" value="Unassembled WGS sequence"/>
</dbReference>
<evidence type="ECO:0000256" key="1">
    <source>
        <dbReference type="SAM" id="MobiDB-lite"/>
    </source>
</evidence>
<comment type="caution">
    <text evidence="2">The sequence shown here is derived from an EMBL/GenBank/DDBJ whole genome shotgun (WGS) entry which is preliminary data.</text>
</comment>
<name>A0A8J2IZZ4_FUSEQ</name>
<dbReference type="AlphaFoldDB" id="A0A8J2IZZ4"/>
<reference evidence="2" key="1">
    <citation type="submission" date="2021-05" db="EMBL/GenBank/DDBJ databases">
        <authorList>
            <person name="Khan N."/>
        </authorList>
    </citation>
    <scope>NUCLEOTIDE SEQUENCE</scope>
</reference>
<gene>
    <name evidence="2" type="ORF">FEQUK3_LOCUS9577</name>
</gene>
<organism evidence="2 3">
    <name type="scientific">Fusarium equiseti</name>
    <name type="common">Fusarium scirpi</name>
    <dbReference type="NCBI Taxonomy" id="61235"/>
    <lineage>
        <taxon>Eukaryota</taxon>
        <taxon>Fungi</taxon>
        <taxon>Dikarya</taxon>
        <taxon>Ascomycota</taxon>
        <taxon>Pezizomycotina</taxon>
        <taxon>Sordariomycetes</taxon>
        <taxon>Hypocreomycetidae</taxon>
        <taxon>Hypocreales</taxon>
        <taxon>Nectriaceae</taxon>
        <taxon>Fusarium</taxon>
        <taxon>Fusarium incarnatum-equiseti species complex</taxon>
    </lineage>
</organism>
<feature type="region of interest" description="Disordered" evidence="1">
    <location>
        <begin position="324"/>
        <end position="344"/>
    </location>
</feature>
<proteinExistence type="predicted"/>
<evidence type="ECO:0000313" key="2">
    <source>
        <dbReference type="EMBL" id="CAG7563875.1"/>
    </source>
</evidence>
<evidence type="ECO:0000313" key="3">
    <source>
        <dbReference type="Proteomes" id="UP000693738"/>
    </source>
</evidence>
<accession>A0A8J2IZZ4</accession>
<dbReference type="EMBL" id="CAJSTJ010000162">
    <property type="protein sequence ID" value="CAG7563875.1"/>
    <property type="molecule type" value="Genomic_DNA"/>
</dbReference>